<dbReference type="AlphaFoldDB" id="A0A4D9DTZ1"/>
<sequence>MRAGPRLDPAESMLMVSQGAEAAGIGGASCSAEVAAWRGGGVSPITCNGWEQGHLSPQQGVRAPHEHSNMLAPRPHLAEPGLGPALLWRVLRGKSSRKSL</sequence>
<feature type="region of interest" description="Disordered" evidence="1">
    <location>
        <begin position="50"/>
        <end position="77"/>
    </location>
</feature>
<organism evidence="2 3">
    <name type="scientific">Platysternon megacephalum</name>
    <name type="common">big-headed turtle</name>
    <dbReference type="NCBI Taxonomy" id="55544"/>
    <lineage>
        <taxon>Eukaryota</taxon>
        <taxon>Metazoa</taxon>
        <taxon>Chordata</taxon>
        <taxon>Craniata</taxon>
        <taxon>Vertebrata</taxon>
        <taxon>Euteleostomi</taxon>
        <taxon>Archelosauria</taxon>
        <taxon>Testudinata</taxon>
        <taxon>Testudines</taxon>
        <taxon>Cryptodira</taxon>
        <taxon>Durocryptodira</taxon>
        <taxon>Testudinoidea</taxon>
        <taxon>Platysternidae</taxon>
        <taxon>Platysternon</taxon>
    </lineage>
</organism>
<dbReference type="Proteomes" id="UP000297703">
    <property type="component" value="Unassembled WGS sequence"/>
</dbReference>
<dbReference type="EMBL" id="QXTE01000419">
    <property type="protein sequence ID" value="TFJ98183.1"/>
    <property type="molecule type" value="Genomic_DNA"/>
</dbReference>
<protein>
    <submittedName>
        <fullName evidence="2">Clathrin heavy chain 2</fullName>
    </submittedName>
</protein>
<evidence type="ECO:0000313" key="3">
    <source>
        <dbReference type="Proteomes" id="UP000297703"/>
    </source>
</evidence>
<name>A0A4D9DTZ1_9SAUR</name>
<proteinExistence type="predicted"/>
<reference evidence="2 3" key="2">
    <citation type="submission" date="2019-04" db="EMBL/GenBank/DDBJ databases">
        <title>The genome sequence of big-headed turtle.</title>
        <authorList>
            <person name="Gong S."/>
        </authorList>
    </citation>
    <scope>NUCLEOTIDE SEQUENCE [LARGE SCALE GENOMIC DNA]</scope>
    <source>
        <strain evidence="2">DO16091913</strain>
        <tissue evidence="2">Muscle</tissue>
    </source>
</reference>
<gene>
    <name evidence="2" type="ORF">DR999_PMT19914</name>
</gene>
<keyword evidence="3" id="KW-1185">Reference proteome</keyword>
<reference evidence="2 3" key="1">
    <citation type="submission" date="2019-04" db="EMBL/GenBank/DDBJ databases">
        <title>Draft genome of the big-headed turtle Platysternon megacephalum.</title>
        <authorList>
            <person name="Gong S."/>
        </authorList>
    </citation>
    <scope>NUCLEOTIDE SEQUENCE [LARGE SCALE GENOMIC DNA]</scope>
    <source>
        <strain evidence="2">DO16091913</strain>
        <tissue evidence="2">Muscle</tissue>
    </source>
</reference>
<comment type="caution">
    <text evidence="2">The sequence shown here is derived from an EMBL/GenBank/DDBJ whole genome shotgun (WGS) entry which is preliminary data.</text>
</comment>
<evidence type="ECO:0000313" key="2">
    <source>
        <dbReference type="EMBL" id="TFJ98183.1"/>
    </source>
</evidence>
<evidence type="ECO:0000256" key="1">
    <source>
        <dbReference type="SAM" id="MobiDB-lite"/>
    </source>
</evidence>
<accession>A0A4D9DTZ1</accession>